<dbReference type="EMBL" id="JALLPJ020000759">
    <property type="protein sequence ID" value="KAL3783603.1"/>
    <property type="molecule type" value="Genomic_DNA"/>
</dbReference>
<dbReference type="AlphaFoldDB" id="A0ABD3P832"/>
<dbReference type="Pfam" id="PF04113">
    <property type="entry name" value="Gpi16"/>
    <property type="match status" value="1"/>
</dbReference>
<evidence type="ECO:0000313" key="2">
    <source>
        <dbReference type="EMBL" id="KAL3783603.1"/>
    </source>
</evidence>
<accession>A0ABD3P832</accession>
<protein>
    <recommendedName>
        <fullName evidence="4">GPI transamidase component PIG-T</fullName>
    </recommendedName>
</protein>
<keyword evidence="1" id="KW-0812">Transmembrane</keyword>
<dbReference type="Proteomes" id="UP001530400">
    <property type="component" value="Unassembled WGS sequence"/>
</dbReference>
<evidence type="ECO:0000256" key="1">
    <source>
        <dbReference type="SAM" id="Phobius"/>
    </source>
</evidence>
<keyword evidence="1" id="KW-0472">Membrane</keyword>
<evidence type="ECO:0000313" key="3">
    <source>
        <dbReference type="Proteomes" id="UP001530400"/>
    </source>
</evidence>
<dbReference type="PANTHER" id="PTHR12959:SF11">
    <property type="entry name" value="GPI TRANSAMIDASE COMPONENT PIG-T"/>
    <property type="match status" value="1"/>
</dbReference>
<name>A0ABD3P832_9STRA</name>
<evidence type="ECO:0008006" key="4">
    <source>
        <dbReference type="Google" id="ProtNLM"/>
    </source>
</evidence>
<comment type="caution">
    <text evidence="2">The sequence shown here is derived from an EMBL/GenBank/DDBJ whole genome shotgun (WGS) entry which is preliminary data.</text>
</comment>
<sequence>MAEFETCSLNPHKHTHEETASIHLHPSNDYSSPSTTSSSWSLHARVHLESKSTLTSPSPLFHADDNIHLHPITTVTPFSQDILQLISKHKLHRLLIQIGDRATSSSFSGNNINDPPNSMGPAGTYISASFLSDTNENNDVETHKIQYATLLRYLIDNSLLPACGGPLDSIRERKHGHSIIVHPPRSAAKNALNIVNVEANLAADGSSFCSPDFIIQSAWGASSCHTSDNWGLFDSLFAPPVDSDASTTSSSALLSELLLGSSSDSFDGDGYDDARHSVWMEVHASPECFTMFQLMCTVEVNRGVSYRIALPSPTVIEDDKTVTTDGYFTLPITLGDLLLGHDTLEQSVAREGWKAWYPCPLSDSSKIHVYMPNGYEVLIGDTPSSGMVEIDTAEWKDDYLDLVEPWAQIYRVDGYKTEFTAIEPVFGIARTIQRPLGIAGPGTLVTVVRVGENTPAASVRVDSLDVLPGHLMRPKMPTMRMVLFQGGGAGSANFVPIGGYDSDTCLIDRQCGMYNRTTLVLADLQNYNITSHTDGTVYLERSVDLAPDSSIWMMVDYDEAYLPFQKFPADANRGVDIFPSCATFTPITSSQEPSITLYSPSLLVLPPVPDMSMPFNVISLSCTLWAFVLGSMINILVRRSTESVRRELTGEKEKRPIDKLKEKLCEKGAKVEALFKRLKVTVATKTSEHGRTDGEIVDEKKDN</sequence>
<keyword evidence="1" id="KW-1133">Transmembrane helix</keyword>
<proteinExistence type="predicted"/>
<dbReference type="InterPro" id="IPR007245">
    <property type="entry name" value="PIG-T"/>
</dbReference>
<keyword evidence="3" id="KW-1185">Reference proteome</keyword>
<organism evidence="2 3">
    <name type="scientific">Cyclotella atomus</name>
    <dbReference type="NCBI Taxonomy" id="382360"/>
    <lineage>
        <taxon>Eukaryota</taxon>
        <taxon>Sar</taxon>
        <taxon>Stramenopiles</taxon>
        <taxon>Ochrophyta</taxon>
        <taxon>Bacillariophyta</taxon>
        <taxon>Coscinodiscophyceae</taxon>
        <taxon>Thalassiosirophycidae</taxon>
        <taxon>Stephanodiscales</taxon>
        <taxon>Stephanodiscaceae</taxon>
        <taxon>Cyclotella</taxon>
    </lineage>
</organism>
<feature type="transmembrane region" description="Helical" evidence="1">
    <location>
        <begin position="617"/>
        <end position="637"/>
    </location>
</feature>
<dbReference type="PANTHER" id="PTHR12959">
    <property type="entry name" value="GPI TRANSAMIDASE COMPONENT PIG-T-RELATED"/>
    <property type="match status" value="1"/>
</dbReference>
<reference evidence="2 3" key="1">
    <citation type="submission" date="2024-10" db="EMBL/GenBank/DDBJ databases">
        <title>Updated reference genomes for cyclostephanoid diatoms.</title>
        <authorList>
            <person name="Roberts W.R."/>
            <person name="Alverson A.J."/>
        </authorList>
    </citation>
    <scope>NUCLEOTIDE SEQUENCE [LARGE SCALE GENOMIC DNA]</scope>
    <source>
        <strain evidence="2 3">AJA010-31</strain>
    </source>
</reference>
<gene>
    <name evidence="2" type="ORF">ACHAWO_004431</name>
</gene>